<name>A0A2M7IHE1_9BACT</name>
<protein>
    <submittedName>
        <fullName evidence="1">Uncharacterized protein</fullName>
    </submittedName>
</protein>
<dbReference type="PANTHER" id="PTHR38591">
    <property type="entry name" value="HYDROLASE"/>
    <property type="match status" value="1"/>
</dbReference>
<gene>
    <name evidence="1" type="ORF">CO001_04080</name>
</gene>
<dbReference type="SUPFAM" id="SSF159245">
    <property type="entry name" value="AttH-like"/>
    <property type="match status" value="1"/>
</dbReference>
<reference evidence="2" key="1">
    <citation type="submission" date="2017-09" db="EMBL/GenBank/DDBJ databases">
        <title>Depth-based differentiation of microbial function through sediment-hosted aquifers and enrichment of novel symbionts in the deep terrestrial subsurface.</title>
        <authorList>
            <person name="Probst A.J."/>
            <person name="Ladd B."/>
            <person name="Jarett J.K."/>
            <person name="Geller-Mcgrath D.E."/>
            <person name="Sieber C.M.K."/>
            <person name="Emerson J.B."/>
            <person name="Anantharaman K."/>
            <person name="Thomas B.C."/>
            <person name="Malmstrom R."/>
            <person name="Stieglmeier M."/>
            <person name="Klingl A."/>
            <person name="Woyke T."/>
            <person name="Ryan C.M."/>
            <person name="Banfield J.F."/>
        </authorList>
    </citation>
    <scope>NUCLEOTIDE SEQUENCE [LARGE SCALE GENOMIC DNA]</scope>
</reference>
<dbReference type="Gene3D" id="2.40.370.10">
    <property type="entry name" value="AttH-like domain"/>
    <property type="match status" value="1"/>
</dbReference>
<dbReference type="AlphaFoldDB" id="A0A2M7IHE1"/>
<organism evidence="1 2">
    <name type="scientific">Candidatus Portnoybacteria bacterium CG_4_8_14_3_um_filter_40_10</name>
    <dbReference type="NCBI Taxonomy" id="1974801"/>
    <lineage>
        <taxon>Bacteria</taxon>
        <taxon>Candidatus Portnoyibacteriota</taxon>
    </lineage>
</organism>
<evidence type="ECO:0000313" key="2">
    <source>
        <dbReference type="Proteomes" id="UP000229561"/>
    </source>
</evidence>
<dbReference type="Proteomes" id="UP000229561">
    <property type="component" value="Unassembled WGS sequence"/>
</dbReference>
<dbReference type="InterPro" id="IPR023374">
    <property type="entry name" value="AttH-like_dom_sf"/>
</dbReference>
<comment type="caution">
    <text evidence="1">The sequence shown here is derived from an EMBL/GenBank/DDBJ whole genome shotgun (WGS) entry which is preliminary data.</text>
</comment>
<accession>A0A2M7IHE1</accession>
<feature type="non-terminal residue" evidence="1">
    <location>
        <position position="1"/>
    </location>
</feature>
<proteinExistence type="predicted"/>
<evidence type="ECO:0000313" key="1">
    <source>
        <dbReference type="EMBL" id="PIW75922.1"/>
    </source>
</evidence>
<sequence>DNRQEHYKEIEIIPSNQQWVSPKSKATYPLSWKIKIPAKNIDLNLMAKIENQEMLFGSINYWEGPLRVEGSFDGEKITGVDFMELVGYPSQYTNVKYLNDEIGKTVSRFFSIAKNKAFDLTGSLKKRITG</sequence>
<dbReference type="EMBL" id="PFGY01000116">
    <property type="protein sequence ID" value="PIW75922.1"/>
    <property type="molecule type" value="Genomic_DNA"/>
</dbReference>
<dbReference type="Pfam" id="PF17186">
    <property type="entry name" value="Lipocalin_9"/>
    <property type="match status" value="1"/>
</dbReference>
<dbReference type="PANTHER" id="PTHR38591:SF1">
    <property type="entry name" value="BLL1000 PROTEIN"/>
    <property type="match status" value="1"/>
</dbReference>